<dbReference type="InterPro" id="IPR001055">
    <property type="entry name" value="Adrenodoxin-like"/>
</dbReference>
<reference evidence="9" key="1">
    <citation type="submission" date="2016-10" db="EMBL/GenBank/DDBJ databases">
        <authorList>
            <person name="Varghese N."/>
            <person name="Submissions S."/>
        </authorList>
    </citation>
    <scope>NUCLEOTIDE SEQUENCE [LARGE SCALE GENOMIC DNA]</scope>
    <source>
        <strain evidence="9">CGMCC 4.3506</strain>
    </source>
</reference>
<evidence type="ECO:0000313" key="8">
    <source>
        <dbReference type="EMBL" id="SDG70591.1"/>
    </source>
</evidence>
<dbReference type="PROSITE" id="PS51085">
    <property type="entry name" value="2FE2S_FER_2"/>
    <property type="match status" value="1"/>
</dbReference>
<dbReference type="InterPro" id="IPR018298">
    <property type="entry name" value="Adrenodoxin_Fe-S_BS"/>
</dbReference>
<dbReference type="InterPro" id="IPR012675">
    <property type="entry name" value="Beta-grasp_dom_sf"/>
</dbReference>
<keyword evidence="4" id="KW-0408">Iron</keyword>
<dbReference type="CDD" id="cd00207">
    <property type="entry name" value="fer2"/>
    <property type="match status" value="1"/>
</dbReference>
<keyword evidence="5" id="KW-0411">Iron-sulfur</keyword>
<evidence type="ECO:0000256" key="4">
    <source>
        <dbReference type="ARBA" id="ARBA00023004"/>
    </source>
</evidence>
<comment type="cofactor">
    <cofactor evidence="6">
        <name>[2Fe-2S] cluster</name>
        <dbReference type="ChEBI" id="CHEBI:190135"/>
    </cofactor>
</comment>
<dbReference type="EMBL" id="FNCC01000010">
    <property type="protein sequence ID" value="SDG70591.1"/>
    <property type="molecule type" value="Genomic_DNA"/>
</dbReference>
<evidence type="ECO:0000256" key="6">
    <source>
        <dbReference type="ARBA" id="ARBA00034078"/>
    </source>
</evidence>
<feature type="domain" description="2Fe-2S ferredoxin-type" evidence="7">
    <location>
        <begin position="9"/>
        <end position="112"/>
    </location>
</feature>
<proteinExistence type="inferred from homology"/>
<comment type="similarity">
    <text evidence="1">Belongs to the adrenodoxin/putidaredoxin family.</text>
</comment>
<dbReference type="GO" id="GO:0046872">
    <property type="term" value="F:metal ion binding"/>
    <property type="evidence" value="ECO:0007669"/>
    <property type="project" value="UniProtKB-KW"/>
</dbReference>
<dbReference type="GO" id="GO:0051537">
    <property type="term" value="F:2 iron, 2 sulfur cluster binding"/>
    <property type="evidence" value="ECO:0007669"/>
    <property type="project" value="UniProtKB-KW"/>
</dbReference>
<keyword evidence="9" id="KW-1185">Reference proteome</keyword>
<dbReference type="PANTHER" id="PTHR23426">
    <property type="entry name" value="FERREDOXIN/ADRENODOXIN"/>
    <property type="match status" value="1"/>
</dbReference>
<protein>
    <submittedName>
        <fullName evidence="8">Ferredoxin, 2Fe-2S</fullName>
    </submittedName>
</protein>
<dbReference type="Proteomes" id="UP000199623">
    <property type="component" value="Unassembled WGS sequence"/>
</dbReference>
<dbReference type="SUPFAM" id="SSF54292">
    <property type="entry name" value="2Fe-2S ferredoxin-like"/>
    <property type="match status" value="1"/>
</dbReference>
<accession>A0A1G7WF51</accession>
<dbReference type="PANTHER" id="PTHR23426:SF65">
    <property type="entry name" value="FERREDOXIN-2, MITOCHONDRIAL"/>
    <property type="match status" value="1"/>
</dbReference>
<keyword evidence="3" id="KW-0479">Metal-binding</keyword>
<dbReference type="GO" id="GO:0005829">
    <property type="term" value="C:cytosol"/>
    <property type="evidence" value="ECO:0007669"/>
    <property type="project" value="TreeGrafter"/>
</dbReference>
<dbReference type="PROSITE" id="PS00814">
    <property type="entry name" value="ADX"/>
    <property type="match status" value="1"/>
</dbReference>
<keyword evidence="2" id="KW-0001">2Fe-2S</keyword>
<dbReference type="InterPro" id="IPR036010">
    <property type="entry name" value="2Fe-2S_ferredoxin-like_sf"/>
</dbReference>
<dbReference type="InterPro" id="IPR001041">
    <property type="entry name" value="2Fe-2S_ferredoxin-type"/>
</dbReference>
<dbReference type="STRING" id="200378.SAMN05216553_110343"/>
<evidence type="ECO:0000256" key="3">
    <source>
        <dbReference type="ARBA" id="ARBA00022723"/>
    </source>
</evidence>
<dbReference type="Pfam" id="PF00111">
    <property type="entry name" value="Fer2"/>
    <property type="match status" value="1"/>
</dbReference>
<evidence type="ECO:0000256" key="1">
    <source>
        <dbReference type="ARBA" id="ARBA00010914"/>
    </source>
</evidence>
<organism evidence="8 9">
    <name type="scientific">Lentzea fradiae</name>
    <dbReference type="NCBI Taxonomy" id="200378"/>
    <lineage>
        <taxon>Bacteria</taxon>
        <taxon>Bacillati</taxon>
        <taxon>Actinomycetota</taxon>
        <taxon>Actinomycetes</taxon>
        <taxon>Pseudonocardiales</taxon>
        <taxon>Pseudonocardiaceae</taxon>
        <taxon>Lentzea</taxon>
    </lineage>
</organism>
<evidence type="ECO:0000256" key="2">
    <source>
        <dbReference type="ARBA" id="ARBA00022714"/>
    </source>
</evidence>
<name>A0A1G7WF51_9PSEU</name>
<evidence type="ECO:0000313" key="9">
    <source>
        <dbReference type="Proteomes" id="UP000199623"/>
    </source>
</evidence>
<dbReference type="GO" id="GO:0140647">
    <property type="term" value="P:P450-containing electron transport chain"/>
    <property type="evidence" value="ECO:0007669"/>
    <property type="project" value="InterPro"/>
</dbReference>
<sequence length="113" mass="12189">MTKENTIVPKVFYTQSDGIERVVEAEAGDSVMQTAVRNGVPGILGQCGGSLSCATCHVFLDERHADDFPPVGEDEDDMLDVAATDREDNSRLSCQLVLAPGQEVHVTIPETQL</sequence>
<dbReference type="RefSeq" id="WP_245744150.1">
    <property type="nucleotide sequence ID" value="NZ_FNCC01000010.1"/>
</dbReference>
<gene>
    <name evidence="8" type="ORF">SAMN05216553_110343</name>
</gene>
<dbReference type="GO" id="GO:0009055">
    <property type="term" value="F:electron transfer activity"/>
    <property type="evidence" value="ECO:0007669"/>
    <property type="project" value="TreeGrafter"/>
</dbReference>
<dbReference type="PRINTS" id="PR00355">
    <property type="entry name" value="ADRENODOXIN"/>
</dbReference>
<dbReference type="AlphaFoldDB" id="A0A1G7WF51"/>
<dbReference type="Gene3D" id="3.10.20.30">
    <property type="match status" value="1"/>
</dbReference>
<evidence type="ECO:0000256" key="5">
    <source>
        <dbReference type="ARBA" id="ARBA00023014"/>
    </source>
</evidence>
<evidence type="ECO:0000259" key="7">
    <source>
        <dbReference type="PROSITE" id="PS51085"/>
    </source>
</evidence>